<dbReference type="RefSeq" id="WP_116234851.1">
    <property type="nucleotide sequence ID" value="NZ_QRDP01000004.1"/>
</dbReference>
<dbReference type="OrthoDB" id="9777638at2"/>
<accession>A0A3D9FCN1</accession>
<dbReference type="InterPro" id="IPR029063">
    <property type="entry name" value="SAM-dependent_MTases_sf"/>
</dbReference>
<dbReference type="Proteomes" id="UP000256310">
    <property type="component" value="Unassembled WGS sequence"/>
</dbReference>
<organism evidence="1 2">
    <name type="scientific">Parasphingopyxis lamellibrachiae</name>
    <dbReference type="NCBI Taxonomy" id="680125"/>
    <lineage>
        <taxon>Bacteria</taxon>
        <taxon>Pseudomonadati</taxon>
        <taxon>Pseudomonadota</taxon>
        <taxon>Alphaproteobacteria</taxon>
        <taxon>Sphingomonadales</taxon>
        <taxon>Sphingomonadaceae</taxon>
        <taxon>Parasphingopyxis</taxon>
    </lineage>
</organism>
<dbReference type="Gene3D" id="3.40.50.150">
    <property type="entry name" value="Vaccinia Virus protein VP39"/>
    <property type="match status" value="1"/>
</dbReference>
<evidence type="ECO:0008006" key="3">
    <source>
        <dbReference type="Google" id="ProtNLM"/>
    </source>
</evidence>
<gene>
    <name evidence="1" type="ORF">DFR46_0305</name>
</gene>
<evidence type="ECO:0000313" key="2">
    <source>
        <dbReference type="Proteomes" id="UP000256310"/>
    </source>
</evidence>
<dbReference type="AlphaFoldDB" id="A0A3D9FCN1"/>
<protein>
    <recommendedName>
        <fullName evidence="3">Methyltransferase family protein</fullName>
    </recommendedName>
</protein>
<keyword evidence="2" id="KW-1185">Reference proteome</keyword>
<name>A0A3D9FCN1_9SPHN</name>
<proteinExistence type="predicted"/>
<dbReference type="SUPFAM" id="SSF53335">
    <property type="entry name" value="S-adenosyl-L-methionine-dependent methyltransferases"/>
    <property type="match status" value="1"/>
</dbReference>
<comment type="caution">
    <text evidence="1">The sequence shown here is derived from an EMBL/GenBank/DDBJ whole genome shotgun (WGS) entry which is preliminary data.</text>
</comment>
<sequence length="282" mass="31684">MAIVAKLREHFRKKPNRPQRPDADGVTYRPLRPLDERIEGWRVVIEDGRQRAMYDRVAASIDRSAYAALQEKYRSEIEAADELAVTKYLDLAPWFMIHSRLARILNIDTRPKCSILDIGAGGGQFLTIAKTYGHDVLAFDRPDPAVYGDLLALSGIPRIEGGVMLGEPLPDSIGRFDLIMINGQVFDVFPKSGGKRWTVAEWASFLEYLTATHMEYPATLFVGLNKSAGPTGVEDFLWPLVDLAEQHGATVERKRATMHYDLAEPLEFEEVSKQPWLTLGKA</sequence>
<dbReference type="EMBL" id="QRDP01000004">
    <property type="protein sequence ID" value="RED15317.1"/>
    <property type="molecule type" value="Genomic_DNA"/>
</dbReference>
<reference evidence="1 2" key="1">
    <citation type="submission" date="2018-07" db="EMBL/GenBank/DDBJ databases">
        <title>Genomic Encyclopedia of Type Strains, Phase IV (KMG-IV): sequencing the most valuable type-strain genomes for metagenomic binning, comparative biology and taxonomic classification.</title>
        <authorList>
            <person name="Goeker M."/>
        </authorList>
    </citation>
    <scope>NUCLEOTIDE SEQUENCE [LARGE SCALE GENOMIC DNA]</scope>
    <source>
        <strain evidence="1 2">DSM 26725</strain>
    </source>
</reference>
<dbReference type="CDD" id="cd02440">
    <property type="entry name" value="AdoMet_MTases"/>
    <property type="match status" value="1"/>
</dbReference>
<evidence type="ECO:0000313" key="1">
    <source>
        <dbReference type="EMBL" id="RED15317.1"/>
    </source>
</evidence>